<feature type="region of interest" description="Disordered" evidence="1">
    <location>
        <begin position="156"/>
        <end position="216"/>
    </location>
</feature>
<feature type="domain" description="Glycoside hydrolase family 13 N-terminal" evidence="3">
    <location>
        <begin position="119"/>
        <end position="160"/>
    </location>
</feature>
<feature type="transmembrane region" description="Helical" evidence="2">
    <location>
        <begin position="713"/>
        <end position="737"/>
    </location>
</feature>
<dbReference type="Pfam" id="PF03140">
    <property type="entry name" value="DUF247"/>
    <property type="match status" value="1"/>
</dbReference>
<comment type="caution">
    <text evidence="4">The sequence shown here is derived from an EMBL/GenBank/DDBJ whole genome shotgun (WGS) entry which is preliminary data.</text>
</comment>
<dbReference type="InterPro" id="IPR014756">
    <property type="entry name" value="Ig_E-set"/>
</dbReference>
<feature type="compositionally biased region" description="Polar residues" evidence="1">
    <location>
        <begin position="31"/>
        <end position="55"/>
    </location>
</feature>
<dbReference type="GO" id="GO:0004553">
    <property type="term" value="F:hydrolase activity, hydrolyzing O-glycosyl compounds"/>
    <property type="evidence" value="ECO:0007669"/>
    <property type="project" value="InterPro"/>
</dbReference>
<evidence type="ECO:0000256" key="2">
    <source>
        <dbReference type="SAM" id="Phobius"/>
    </source>
</evidence>
<dbReference type="Pfam" id="PF02922">
    <property type="entry name" value="CBM_48"/>
    <property type="match status" value="1"/>
</dbReference>
<evidence type="ECO:0000313" key="4">
    <source>
        <dbReference type="EMBL" id="KAF2602506.1"/>
    </source>
</evidence>
<dbReference type="EMBL" id="QGKY02000094">
    <property type="protein sequence ID" value="KAF2602506.1"/>
    <property type="molecule type" value="Genomic_DNA"/>
</dbReference>
<reference evidence="4" key="1">
    <citation type="submission" date="2019-12" db="EMBL/GenBank/DDBJ databases">
        <title>Genome sequencing and annotation of Brassica cretica.</title>
        <authorList>
            <person name="Studholme D.J."/>
            <person name="Sarris P.F."/>
        </authorList>
    </citation>
    <scope>NUCLEOTIDE SEQUENCE</scope>
    <source>
        <strain evidence="4">PFS-102/07</strain>
        <tissue evidence="4">Leaf</tissue>
    </source>
</reference>
<keyword evidence="2" id="KW-1133">Transmembrane helix</keyword>
<dbReference type="Gene3D" id="2.60.40.10">
    <property type="entry name" value="Immunoglobulins"/>
    <property type="match status" value="1"/>
</dbReference>
<sequence length="742" mass="85233">MYSTKKEAARTFLLHCVHGDVDAQKAETEGQEQTSALSTSVGESNKANTASMSESVDQKVVQRRIPPPGDGKKIYDIDPMLKSYDGHLDYRYGQYIKLREEIDKNEGGLEAFSRGYEIFGFTRSDTGITYREWAPGAKAASLIGDFNNWNSKADVMTRDEDSDETESLEKVRGQGEEDKEEEDKEQCSPVSVLDPLEEEEEEEDHHQREPDHINLPPCSFEVVQRESLPLKNTHLTLKSEIMMDQPPLCDDQLDHKNKNTNHKDYASPKTTPQHLFNNIIFTNSTPIKMVDTAEPPPKVSIHDGGESLLKIRIDSMHKKLKEPPRLLSSAAGKPSCSIFRVPQSMIDCNGRCYEPRVVSIGPYHRGHTHLQMMEEHKWHYLDALLTRTHQTKSLTLEDYMKTVKSVEDEARECYSERIHMKSDEFNEMMVLDGCFILELFRKVSQLVPFQQDDPIVAMAWVLPFFYRDFLRIENQIPFFVLESLFRLTRGDDEKETNASLPSLAFAFFNNTMHRTHQDLARFKDLKSKHLLDLVRSSLLPESELHARSVTNPGKKKVPSNIIHSISKLRRAGIKIRELKDAESFIVVRFRHGAIEMPSITVDDFMSSFLQNCVAYEQCHVACSKHFTTYATLLDCLMNTYKDVEYLCDQNIIENYFGTEAEVAGFVNSLGRDVAFDMADCYLNDLFKDVNEYYKSSWHVEWASFKYTYFSSPWSFVSALAAFVLLILSIVQTIFTIFQAYQR</sequence>
<proteinExistence type="predicted"/>
<gene>
    <name evidence="4" type="ORF">F2Q70_00024980</name>
</gene>
<dbReference type="Gene3D" id="3.20.20.80">
    <property type="entry name" value="Glycosidases"/>
    <property type="match status" value="1"/>
</dbReference>
<feature type="region of interest" description="Disordered" evidence="1">
    <location>
        <begin position="24"/>
        <end position="71"/>
    </location>
</feature>
<accession>A0A8S9LAT6</accession>
<dbReference type="InterPro" id="IPR013783">
    <property type="entry name" value="Ig-like_fold"/>
</dbReference>
<protein>
    <recommendedName>
        <fullName evidence="3">Glycoside hydrolase family 13 N-terminal domain-containing protein</fullName>
    </recommendedName>
</protein>
<dbReference type="PANTHER" id="PTHR31170:SF21">
    <property type="match status" value="1"/>
</dbReference>
<evidence type="ECO:0000259" key="3">
    <source>
        <dbReference type="Pfam" id="PF02922"/>
    </source>
</evidence>
<feature type="compositionally biased region" description="Basic and acidic residues" evidence="1">
    <location>
        <begin position="167"/>
        <end position="176"/>
    </location>
</feature>
<dbReference type="SUPFAM" id="SSF81296">
    <property type="entry name" value="E set domains"/>
    <property type="match status" value="1"/>
</dbReference>
<keyword evidence="2" id="KW-0472">Membrane</keyword>
<dbReference type="InterPro" id="IPR004158">
    <property type="entry name" value="DUF247_pln"/>
</dbReference>
<organism evidence="4">
    <name type="scientific">Brassica cretica</name>
    <name type="common">Mustard</name>
    <dbReference type="NCBI Taxonomy" id="69181"/>
    <lineage>
        <taxon>Eukaryota</taxon>
        <taxon>Viridiplantae</taxon>
        <taxon>Streptophyta</taxon>
        <taxon>Embryophyta</taxon>
        <taxon>Tracheophyta</taxon>
        <taxon>Spermatophyta</taxon>
        <taxon>Magnoliopsida</taxon>
        <taxon>eudicotyledons</taxon>
        <taxon>Gunneridae</taxon>
        <taxon>Pentapetalae</taxon>
        <taxon>rosids</taxon>
        <taxon>malvids</taxon>
        <taxon>Brassicales</taxon>
        <taxon>Brassicaceae</taxon>
        <taxon>Brassiceae</taxon>
        <taxon>Brassica</taxon>
    </lineage>
</organism>
<name>A0A8S9LAT6_BRACR</name>
<keyword evidence="2" id="KW-0812">Transmembrane</keyword>
<dbReference type="AlphaFoldDB" id="A0A8S9LAT6"/>
<dbReference type="GO" id="GO:0005975">
    <property type="term" value="P:carbohydrate metabolic process"/>
    <property type="evidence" value="ECO:0007669"/>
    <property type="project" value="InterPro"/>
</dbReference>
<dbReference type="PANTHER" id="PTHR31170">
    <property type="entry name" value="BNAC04G53230D PROTEIN"/>
    <property type="match status" value="1"/>
</dbReference>
<dbReference type="InterPro" id="IPR004193">
    <property type="entry name" value="Glyco_hydro_13_N"/>
</dbReference>
<evidence type="ECO:0000256" key="1">
    <source>
        <dbReference type="SAM" id="MobiDB-lite"/>
    </source>
</evidence>